<dbReference type="AlphaFoldDB" id="A0A845U7R7"/>
<dbReference type="RefSeq" id="WP_163096210.1">
    <property type="nucleotide sequence ID" value="NZ_CP127523.1"/>
</dbReference>
<comment type="caution">
    <text evidence="1">The sequence shown here is derived from an EMBL/GenBank/DDBJ whole genome shotgun (WGS) entry which is preliminary data.</text>
</comment>
<organism evidence="1">
    <name type="scientific">Acidithiobacillus ferrianus</name>
    <dbReference type="NCBI Taxonomy" id="2678518"/>
    <lineage>
        <taxon>Bacteria</taxon>
        <taxon>Pseudomonadati</taxon>
        <taxon>Pseudomonadota</taxon>
        <taxon>Acidithiobacillia</taxon>
        <taxon>Acidithiobacillales</taxon>
        <taxon>Acidithiobacillaceae</taxon>
        <taxon>Acidithiobacillus</taxon>
    </lineage>
</organism>
<proteinExistence type="predicted"/>
<dbReference type="Pfam" id="PF07642">
    <property type="entry name" value="BBP2"/>
    <property type="match status" value="1"/>
</dbReference>
<accession>A0A845U7R7</accession>
<protein>
    <submittedName>
        <fullName evidence="1">Outer membrane beta-barrel protein</fullName>
    </submittedName>
</protein>
<reference evidence="1" key="1">
    <citation type="submission" date="2019-11" db="EMBL/GenBank/DDBJ databases">
        <title>Acidithiobacillus ferrianus sp. nov.: a facultatively anaerobic and extremely acidophilic chemolithoautotroph.</title>
        <authorList>
            <person name="Norris P.R."/>
            <person name="Falagan C."/>
            <person name="Moya-Beltran A."/>
            <person name="Castro M."/>
            <person name="Quatrini R."/>
            <person name="Johnson D.B."/>
        </authorList>
    </citation>
    <scope>NUCLEOTIDE SEQUENCE [LARGE SCALE GENOMIC DNA]</scope>
    <source>
        <strain evidence="1">MG</strain>
    </source>
</reference>
<gene>
    <name evidence="1" type="ORF">GL267_02565</name>
</gene>
<sequence>MCTFKKTTSHRHDRYTIISLVMLAASPLAIEASHASPLALPSPLVFEAGPLGTLHAQGVASGYGIWQDKIFAGSGNPGNKHASTDISNGMLIIQKNAGLLQFYLQAGVYNVTTLGANYASTTAFTQHTFGALPVGYVEIAPTDSFNIQIGKLYTLIGAEYTYSYQNWNIERGLLWGQENAVNKGIQANYTTGPVTASLSWNDGFYSNRFNWVTGLLTWAVNKQNSVFFQGGGNLGQTDYAYATLATTPLQNNESIFDIGYTYSGDSLSITPYVQYTRVPASAIQALGAGTKTTRTFGAALLANYSLTDQFSLAGRVEYISNSGTVTDGAANLTGFGPGSHAWSLTATPTYQNGGFFARAELSYVTASSPSGYGFSGQTIDPASGSALGRTQLRGMVETGFMF</sequence>
<dbReference type="EMBL" id="WNJL01000011">
    <property type="protein sequence ID" value="NDU41565.1"/>
    <property type="molecule type" value="Genomic_DNA"/>
</dbReference>
<name>A0A845U7R7_9PROT</name>
<evidence type="ECO:0000313" key="1">
    <source>
        <dbReference type="EMBL" id="NDU41565.1"/>
    </source>
</evidence>
<dbReference type="InterPro" id="IPR011486">
    <property type="entry name" value="BBP2"/>
</dbReference>